<accession>Q854R9</accession>
<reference evidence="1 2" key="1">
    <citation type="journal article" date="2003" name="Cell">
        <title>Origins of highly mosaic mycobacteriophage genomes.</title>
        <authorList>
            <person name="Pedulla M.L."/>
            <person name="Ford M.E."/>
            <person name="Houtz J.M."/>
            <person name="Karthikeyan T."/>
            <person name="Wadsworth C."/>
            <person name="Lewis J.A."/>
            <person name="Jacobs-Sera D."/>
            <person name="Falbo J."/>
            <person name="Gross J."/>
            <person name="Pannunzio N.R."/>
            <person name="Brucker W."/>
            <person name="Kumar V."/>
            <person name="Kandasamy J."/>
            <person name="Keenan L."/>
            <person name="Bardarov S."/>
            <person name="Kriakov J."/>
            <person name="Lawrence J.G."/>
            <person name="Jacobs W.R. Jr."/>
            <person name="Hendrix R.W."/>
            <person name="Hatfull G.F."/>
        </authorList>
    </citation>
    <scope>NUCLEOTIDE SEQUENCE</scope>
</reference>
<name>Q854R9_9CAUD</name>
<sequence length="92" mass="10034">MIPMPPNMPTEPPRVRLTVNGEVLMDSTGTWEPAQVERAMKALQNPTQRMPGRNVLLAGLVDVLTGNAEQWTVTKTKVGDGYSIDLETKGDA</sequence>
<organism evidence="1 2">
    <name type="scientific">Mycobacterium phage Che9c</name>
    <dbReference type="NCBI Taxonomy" id="2907832"/>
    <lineage>
        <taxon>Viruses</taxon>
        <taxon>Duplodnaviria</taxon>
        <taxon>Heunggongvirae</taxon>
        <taxon>Uroviricota</taxon>
        <taxon>Caudoviricetes</taxon>
        <taxon>Chenonavirus</taxon>
        <taxon>Chenonavirus Che9c</taxon>
    </lineage>
</organism>
<dbReference type="Proteomes" id="UP000000967">
    <property type="component" value="Segment"/>
</dbReference>
<protein>
    <submittedName>
        <fullName evidence="1">Uncharacterized protein</fullName>
    </submittedName>
</protein>
<gene>
    <name evidence="1" type="primary">81</name>
    <name evidence="1" type="ORF">PBI_CHE9C_81</name>
</gene>
<dbReference type="KEGG" id="vg:1259383"/>
<keyword evidence="2" id="KW-1185">Reference proteome</keyword>
<evidence type="ECO:0000313" key="1">
    <source>
        <dbReference type="EMBL" id="AAN12639.1"/>
    </source>
</evidence>
<evidence type="ECO:0000313" key="2">
    <source>
        <dbReference type="Proteomes" id="UP000000967"/>
    </source>
</evidence>
<dbReference type="EMBL" id="AY129333">
    <property type="protein sequence ID" value="AAN12639.1"/>
    <property type="molecule type" value="Genomic_DNA"/>
</dbReference>
<proteinExistence type="predicted"/>
<dbReference type="RefSeq" id="NP_817758.1">
    <property type="nucleotide sequence ID" value="NC_004683.1"/>
</dbReference>